<dbReference type="EMBL" id="FP929003">
    <property type="protein sequence ID" value="CBK41643.1"/>
    <property type="molecule type" value="Genomic_DNA"/>
</dbReference>
<evidence type="ECO:0000313" key="4">
    <source>
        <dbReference type="Proteomes" id="UP000001660"/>
    </source>
</evidence>
<feature type="signal peptide" evidence="2">
    <location>
        <begin position="1"/>
        <end position="28"/>
    </location>
</feature>
<feature type="chain" id="PRO_5003119973" evidence="2">
    <location>
        <begin position="29"/>
        <end position="348"/>
    </location>
</feature>
<name>D8PEI4_9BACT</name>
<keyword evidence="4" id="KW-1185">Reference proteome</keyword>
<feature type="compositionally biased region" description="Basic and acidic residues" evidence="1">
    <location>
        <begin position="316"/>
        <end position="326"/>
    </location>
</feature>
<proteinExistence type="predicted"/>
<gene>
    <name evidence="3" type="ORF">NIDE1917</name>
</gene>
<dbReference type="OrthoDB" id="9795835at2"/>
<accession>D8PEI4</accession>
<feature type="region of interest" description="Disordered" evidence="1">
    <location>
        <begin position="258"/>
        <end position="279"/>
    </location>
</feature>
<feature type="compositionally biased region" description="Basic and acidic residues" evidence="1">
    <location>
        <begin position="335"/>
        <end position="348"/>
    </location>
</feature>
<keyword evidence="2" id="KW-0732">Signal</keyword>
<dbReference type="HOGENOM" id="CLU_917296_0_0_0"/>
<dbReference type="KEGG" id="nde:NIDE1917"/>
<evidence type="ECO:0000313" key="3">
    <source>
        <dbReference type="EMBL" id="CBK41643.1"/>
    </source>
</evidence>
<feature type="compositionally biased region" description="Low complexity" evidence="1">
    <location>
        <begin position="258"/>
        <end position="275"/>
    </location>
</feature>
<organism evidence="3 4">
    <name type="scientific">Nitrospira defluvii</name>
    <dbReference type="NCBI Taxonomy" id="330214"/>
    <lineage>
        <taxon>Bacteria</taxon>
        <taxon>Pseudomonadati</taxon>
        <taxon>Nitrospirota</taxon>
        <taxon>Nitrospiria</taxon>
        <taxon>Nitrospirales</taxon>
        <taxon>Nitrospiraceae</taxon>
        <taxon>Nitrospira</taxon>
    </lineage>
</organism>
<evidence type="ECO:0000256" key="1">
    <source>
        <dbReference type="SAM" id="MobiDB-lite"/>
    </source>
</evidence>
<dbReference type="Proteomes" id="UP000001660">
    <property type="component" value="Chromosome"/>
</dbReference>
<evidence type="ECO:0000256" key="2">
    <source>
        <dbReference type="SAM" id="SignalP"/>
    </source>
</evidence>
<feature type="region of interest" description="Disordered" evidence="1">
    <location>
        <begin position="316"/>
        <end position="348"/>
    </location>
</feature>
<dbReference type="PROSITE" id="PS51257">
    <property type="entry name" value="PROKAR_LIPOPROTEIN"/>
    <property type="match status" value="1"/>
</dbReference>
<sequence length="348" mass="37064">MRIHGSRTPFTKTLNSGLLGLTLLGAMAGGCSSTAATVQQKATAQPQGSVRLEEVADWEFEASHPSTIDLATLDGLLRGVMISDAQTDLSNLPVDGSKPMTVFSDEDVHYLAPLLAQALSQAQPEYVVAFRLSSSAGSGSEPTAGTLYVQNDRLYLTVTEHRGTLEKVESSLFSSGRPARIVSITPESAGKIEQALPSIAQGQLALKSLAIDYKLFAKNPEPASAVSATIAAPAPRPVQAAAPRMVVASVVEEAPVKNAPPAQPAVPAFPAAKASSAEDERLTETLQELQDAREAMARKDAKISALRKDLESMRTQLETKDKELRAVKSTPQTQPKRETRNKAELTVR</sequence>
<protein>
    <submittedName>
        <fullName evidence="3">Uncharacterized protein</fullName>
    </submittedName>
</protein>
<dbReference type="AlphaFoldDB" id="D8PEI4"/>
<reference evidence="3 4" key="1">
    <citation type="journal article" date="2010" name="Proc. Natl. Acad. Sci. U.S.A.">
        <title>A Nitrospira metagenome illuminates the physiology and evolution of globally important nitrite-oxidizing bacteria.</title>
        <authorList>
            <person name="Lucker S."/>
            <person name="Wagner M."/>
            <person name="Maixner F."/>
            <person name="Pelletier E."/>
            <person name="Koch H."/>
            <person name="Vacherie B."/>
            <person name="Rattei T."/>
            <person name="Sinninghe Damste J."/>
            <person name="Spieck E."/>
            <person name="Le Paslier D."/>
            <person name="Daims H."/>
        </authorList>
    </citation>
    <scope>NUCLEOTIDE SEQUENCE [LARGE SCALE GENOMIC DNA]</scope>
</reference>